<feature type="compositionally biased region" description="Basic and acidic residues" evidence="2">
    <location>
        <begin position="208"/>
        <end position="218"/>
    </location>
</feature>
<dbReference type="Pfam" id="PF02141">
    <property type="entry name" value="DENN"/>
    <property type="match status" value="1"/>
</dbReference>
<feature type="compositionally biased region" description="Basic and acidic residues" evidence="2">
    <location>
        <begin position="153"/>
        <end position="162"/>
    </location>
</feature>
<dbReference type="PANTHER" id="PTHR15288">
    <property type="entry name" value="DENN DOMAIN-CONTAINING PROTEIN 2"/>
    <property type="match status" value="1"/>
</dbReference>
<dbReference type="OrthoDB" id="203891at2759"/>
<dbReference type="Gene3D" id="3.40.50.11500">
    <property type="match status" value="1"/>
</dbReference>
<dbReference type="Proteomes" id="UP001165065">
    <property type="component" value="Unassembled WGS sequence"/>
</dbReference>
<feature type="compositionally biased region" description="Basic and acidic residues" evidence="2">
    <location>
        <begin position="853"/>
        <end position="877"/>
    </location>
</feature>
<dbReference type="InterPro" id="IPR051942">
    <property type="entry name" value="DENN_domain_containing_2"/>
</dbReference>
<gene>
    <name evidence="4" type="ORF">TrCOL_g4262</name>
</gene>
<evidence type="ECO:0000256" key="2">
    <source>
        <dbReference type="SAM" id="MobiDB-lite"/>
    </source>
</evidence>
<keyword evidence="1" id="KW-0175">Coiled coil</keyword>
<feature type="coiled-coil region" evidence="1">
    <location>
        <begin position="4"/>
        <end position="87"/>
    </location>
</feature>
<feature type="compositionally biased region" description="Acidic residues" evidence="2">
    <location>
        <begin position="176"/>
        <end position="189"/>
    </location>
</feature>
<dbReference type="InterPro" id="IPR001194">
    <property type="entry name" value="cDENN_dom"/>
</dbReference>
<reference evidence="5" key="1">
    <citation type="journal article" date="2023" name="Commun. Biol.">
        <title>Genome analysis of Parmales, the sister group of diatoms, reveals the evolutionary specialization of diatoms from phago-mixotrophs to photoautotrophs.</title>
        <authorList>
            <person name="Ban H."/>
            <person name="Sato S."/>
            <person name="Yoshikawa S."/>
            <person name="Yamada K."/>
            <person name="Nakamura Y."/>
            <person name="Ichinomiya M."/>
            <person name="Sato N."/>
            <person name="Blanc-Mathieu R."/>
            <person name="Endo H."/>
            <person name="Kuwata A."/>
            <person name="Ogata H."/>
        </authorList>
    </citation>
    <scope>NUCLEOTIDE SEQUENCE [LARGE SCALE GENOMIC DNA]</scope>
</reference>
<dbReference type="PROSITE" id="PS50211">
    <property type="entry name" value="DENN"/>
    <property type="match status" value="1"/>
</dbReference>
<organism evidence="4 5">
    <name type="scientific">Triparma columacea</name>
    <dbReference type="NCBI Taxonomy" id="722753"/>
    <lineage>
        <taxon>Eukaryota</taxon>
        <taxon>Sar</taxon>
        <taxon>Stramenopiles</taxon>
        <taxon>Ochrophyta</taxon>
        <taxon>Bolidophyceae</taxon>
        <taxon>Parmales</taxon>
        <taxon>Triparmaceae</taxon>
        <taxon>Triparma</taxon>
    </lineage>
</organism>
<feature type="region of interest" description="Disordered" evidence="2">
    <location>
        <begin position="137"/>
        <end position="220"/>
    </location>
</feature>
<proteinExistence type="predicted"/>
<comment type="caution">
    <text evidence="4">The sequence shown here is derived from an EMBL/GenBank/DDBJ whole genome shotgun (WGS) entry which is preliminary data.</text>
</comment>
<feature type="region of interest" description="Disordered" evidence="2">
    <location>
        <begin position="848"/>
        <end position="887"/>
    </location>
</feature>
<evidence type="ECO:0000313" key="4">
    <source>
        <dbReference type="EMBL" id="GMI39898.1"/>
    </source>
</evidence>
<sequence>MSTIEAITEENGKLISANDALRRKLKMKSESANVWKRKCGFLQSRQSALERQNEEMRKSISRWRRKFSEELEGRRNLANELAKLEDKVSFLAHGACGGGGEEKQLEAESEEKLANSVDGSAEFSFWGKKYEAVEKGRGRYERENQGGGEADEREGHEAEVGRRFKGLVSPSSETSEFSDFDSDDEEEGGDIQCTRRRFEGDTPPTHPNRVEGDGDEGRGVVSPLPMNVDTKGGGGGGKCEGGSTPVGLREDGGGLARGFEATKAKVGSGTFDHFLVVGADVENRSERPHVYNNIIDEIAGNIKTKGIPSFFGLGGKKNVAKGKGQSVVKPTVLMHYAAKDGFKDLPSSPESIANFCFPRGIKVKEVNVKESMSDVNAIFYGPHCKRGDGSFIFTFNDDTGLVDGQTNGSTLYGVCATQPRLVGSLEVPRVYCILTRIPHFELHFRVLWDVIAAQKIGRLPMEGGVGADKHGYDTLDFIKQTFIRYSTVNIDGGVGEFVSFQVCNHLPPITFRPVPTINKLLKDCTASMRESILYSGMFGGSSTIQSVGGGSGEFRNPWNKLRRESISATKEWSLPPLFSVIPADILCDVVGELLKETQLVVISERLSMLSSAVLGLVYLLKPQLWVAPMIPLLPQDMEDFMQAPVPYIIGYPGKHLPNRQDLQDGVGILNLDASEGVSFEITKNCRNSEVDLALGMGKGLDGERGELPGKSRLLKALKVDYGLLNNNSNKTTVKGVGGGGVVKIAPIYEPSKEQQQCAGKIARTVRSHLAKISTAAMDGDGEDEEVVDLLLGGLDEEEEGGRGGPESPTKRSSNEKAAIAARERLVDAKNLQTFLMKHRATQMFHNFKEEEEERRKRAEDKENEAIEGTGSKKKEVKAGSGGRRGRNKKYAELDELYASPQKVVVRVHKIDEEERRKLEF</sequence>
<dbReference type="InterPro" id="IPR037516">
    <property type="entry name" value="Tripartite_DENN"/>
</dbReference>
<dbReference type="InterPro" id="IPR043153">
    <property type="entry name" value="DENN_C"/>
</dbReference>
<dbReference type="EMBL" id="BRYA01000114">
    <property type="protein sequence ID" value="GMI39898.1"/>
    <property type="molecule type" value="Genomic_DNA"/>
</dbReference>
<evidence type="ECO:0000259" key="3">
    <source>
        <dbReference type="PROSITE" id="PS50211"/>
    </source>
</evidence>
<name>A0A9W7G8G8_9STRA</name>
<dbReference type="Gene3D" id="3.30.450.200">
    <property type="match status" value="1"/>
</dbReference>
<dbReference type="SMART" id="SM00799">
    <property type="entry name" value="DENN"/>
    <property type="match status" value="1"/>
</dbReference>
<dbReference type="AlphaFoldDB" id="A0A9W7G8G8"/>
<dbReference type="PANTHER" id="PTHR15288:SF0">
    <property type="entry name" value="UDENN DOMAIN-CONTAINING PROTEIN"/>
    <property type="match status" value="1"/>
</dbReference>
<evidence type="ECO:0000313" key="5">
    <source>
        <dbReference type="Proteomes" id="UP001165065"/>
    </source>
</evidence>
<evidence type="ECO:0000256" key="1">
    <source>
        <dbReference type="SAM" id="Coils"/>
    </source>
</evidence>
<keyword evidence="5" id="KW-1185">Reference proteome</keyword>
<feature type="region of interest" description="Disordered" evidence="2">
    <location>
        <begin position="793"/>
        <end position="817"/>
    </location>
</feature>
<feature type="domain" description="UDENN" evidence="3">
    <location>
        <begin position="312"/>
        <end position="859"/>
    </location>
</feature>
<protein>
    <recommendedName>
        <fullName evidence="3">UDENN domain-containing protein</fullName>
    </recommendedName>
</protein>
<accession>A0A9W7G8G8</accession>